<proteinExistence type="predicted"/>
<dbReference type="EMBL" id="JAHFXS010009474">
    <property type="protein sequence ID" value="KAG9915728.1"/>
    <property type="molecule type" value="Genomic_DNA"/>
</dbReference>
<comment type="caution">
    <text evidence="2">The sequence shown here is derived from an EMBL/GenBank/DDBJ whole genome shotgun (WGS) entry which is preliminary data.</text>
</comment>
<feature type="region of interest" description="Disordered" evidence="1">
    <location>
        <begin position="1"/>
        <end position="84"/>
    </location>
</feature>
<evidence type="ECO:0000313" key="2">
    <source>
        <dbReference type="EMBL" id="KAG9915728.1"/>
    </source>
</evidence>
<sequence length="198" mass="20662">LEKSFERQLQDEEDEASNSFISQTSSNGAYVPPGKRTSLGVNGFGGRKDSPNLNNAPAKPEAKDNLSNAGLAGALQNKTTNKVKGHASRLSVAAPEFKFQPGPAFQQTLPSLPGLSNFGPPIQNSIGNPSAGNMDMSSAAFQPSGLGVMPSSDFNFASSFPFNPVAPVQQPIAYQAPMQSALPSIFGDVAIPEATKPV</sequence>
<name>A0A9P8EZU3_AURME</name>
<feature type="compositionally biased region" description="Basic and acidic residues" evidence="1">
    <location>
        <begin position="1"/>
        <end position="10"/>
    </location>
</feature>
<protein>
    <submittedName>
        <fullName evidence="2">Uncharacterized protein</fullName>
    </submittedName>
</protein>
<feature type="compositionally biased region" description="Polar residues" evidence="1">
    <location>
        <begin position="17"/>
        <end position="28"/>
    </location>
</feature>
<organism evidence="2 3">
    <name type="scientific">Aureobasidium melanogenum</name>
    <name type="common">Aureobasidium pullulans var. melanogenum</name>
    <dbReference type="NCBI Taxonomy" id="46634"/>
    <lineage>
        <taxon>Eukaryota</taxon>
        <taxon>Fungi</taxon>
        <taxon>Dikarya</taxon>
        <taxon>Ascomycota</taxon>
        <taxon>Pezizomycotina</taxon>
        <taxon>Dothideomycetes</taxon>
        <taxon>Dothideomycetidae</taxon>
        <taxon>Dothideales</taxon>
        <taxon>Saccotheciaceae</taxon>
        <taxon>Aureobasidium</taxon>
    </lineage>
</organism>
<gene>
    <name evidence="2" type="ORF">KCU98_g22999</name>
</gene>
<evidence type="ECO:0000256" key="1">
    <source>
        <dbReference type="SAM" id="MobiDB-lite"/>
    </source>
</evidence>
<evidence type="ECO:0000313" key="3">
    <source>
        <dbReference type="Proteomes" id="UP000729357"/>
    </source>
</evidence>
<accession>A0A9P8EZU3</accession>
<reference evidence="2" key="2">
    <citation type="submission" date="2021-08" db="EMBL/GenBank/DDBJ databases">
        <authorList>
            <person name="Gostincar C."/>
            <person name="Sun X."/>
            <person name="Song Z."/>
            <person name="Gunde-Cimerman N."/>
        </authorList>
    </citation>
    <scope>NUCLEOTIDE SEQUENCE</scope>
    <source>
        <strain evidence="2">EXF-9298</strain>
    </source>
</reference>
<keyword evidence="3" id="KW-1185">Reference proteome</keyword>
<reference evidence="2" key="1">
    <citation type="journal article" date="2021" name="J Fungi (Basel)">
        <title>Virulence traits and population genomics of the black yeast Aureobasidium melanogenum.</title>
        <authorList>
            <person name="Cernosa A."/>
            <person name="Sun X."/>
            <person name="Gostincar C."/>
            <person name="Fang C."/>
            <person name="Gunde-Cimerman N."/>
            <person name="Song Z."/>
        </authorList>
    </citation>
    <scope>NUCLEOTIDE SEQUENCE</scope>
    <source>
        <strain evidence="2">EXF-9298</strain>
    </source>
</reference>
<feature type="non-terminal residue" evidence="2">
    <location>
        <position position="1"/>
    </location>
</feature>
<dbReference type="AlphaFoldDB" id="A0A9P8EZU3"/>
<feature type="non-terminal residue" evidence="2">
    <location>
        <position position="198"/>
    </location>
</feature>
<dbReference type="Proteomes" id="UP000729357">
    <property type="component" value="Unassembled WGS sequence"/>
</dbReference>